<evidence type="ECO:0000256" key="3">
    <source>
        <dbReference type="ARBA" id="ARBA00022670"/>
    </source>
</evidence>
<comment type="similarity">
    <text evidence="1">Belongs to the peptidase S66 family.</text>
</comment>
<evidence type="ECO:0000259" key="7">
    <source>
        <dbReference type="Pfam" id="PF02016"/>
    </source>
</evidence>
<dbReference type="SUPFAM" id="SSF141986">
    <property type="entry name" value="LD-carboxypeptidase A C-terminal domain-like"/>
    <property type="match status" value="1"/>
</dbReference>
<comment type="caution">
    <text evidence="9">The sequence shown here is derived from an EMBL/GenBank/DDBJ whole genome shotgun (WGS) entry which is preliminary data.</text>
</comment>
<dbReference type="SUPFAM" id="SSF52317">
    <property type="entry name" value="Class I glutamine amidotransferase-like"/>
    <property type="match status" value="1"/>
</dbReference>
<feature type="domain" description="LD-carboxypeptidase N-terminal" evidence="7">
    <location>
        <begin position="12"/>
        <end position="127"/>
    </location>
</feature>
<dbReference type="Proteomes" id="UP000076586">
    <property type="component" value="Unassembled WGS sequence"/>
</dbReference>
<dbReference type="CDD" id="cd07025">
    <property type="entry name" value="Peptidase_S66"/>
    <property type="match status" value="1"/>
</dbReference>
<dbReference type="PIRSF" id="PIRSF028757">
    <property type="entry name" value="LD-carboxypeptidase"/>
    <property type="match status" value="1"/>
</dbReference>
<keyword evidence="10" id="KW-1185">Reference proteome</keyword>
<dbReference type="GO" id="GO:0004180">
    <property type="term" value="F:carboxypeptidase activity"/>
    <property type="evidence" value="ECO:0007669"/>
    <property type="project" value="UniProtKB-KW"/>
</dbReference>
<keyword evidence="3" id="KW-0645">Protease</keyword>
<feature type="domain" description="LD-carboxypeptidase C-terminal" evidence="8">
    <location>
        <begin position="169"/>
        <end position="284"/>
    </location>
</feature>
<dbReference type="RefSeq" id="WP_172795593.1">
    <property type="nucleotide sequence ID" value="NZ_BDCR01000003.1"/>
</dbReference>
<dbReference type="Pfam" id="PF17676">
    <property type="entry name" value="Peptidase_S66C"/>
    <property type="match status" value="1"/>
</dbReference>
<dbReference type="Gene3D" id="3.50.30.60">
    <property type="entry name" value="LD-carboxypeptidase A C-terminal domain-like"/>
    <property type="match status" value="1"/>
</dbReference>
<dbReference type="InterPro" id="IPR029062">
    <property type="entry name" value="Class_I_gatase-like"/>
</dbReference>
<dbReference type="Pfam" id="PF02016">
    <property type="entry name" value="Peptidase_S66"/>
    <property type="match status" value="1"/>
</dbReference>
<evidence type="ECO:0000256" key="5">
    <source>
        <dbReference type="ARBA" id="ARBA00022825"/>
    </source>
</evidence>
<evidence type="ECO:0000259" key="8">
    <source>
        <dbReference type="Pfam" id="PF17676"/>
    </source>
</evidence>
<keyword evidence="2 9" id="KW-0121">Carboxypeptidase</keyword>
<keyword evidence="4" id="KW-0378">Hydrolase</keyword>
<dbReference type="PANTHER" id="PTHR30237:SF2">
    <property type="entry name" value="MUREIN TETRAPEPTIDE CARBOXYPEPTIDASE"/>
    <property type="match status" value="1"/>
</dbReference>
<dbReference type="GO" id="GO:0008236">
    <property type="term" value="F:serine-type peptidase activity"/>
    <property type="evidence" value="ECO:0007669"/>
    <property type="project" value="UniProtKB-KW"/>
</dbReference>
<dbReference type="InterPro" id="IPR040449">
    <property type="entry name" value="Peptidase_S66_N"/>
</dbReference>
<evidence type="ECO:0000256" key="1">
    <source>
        <dbReference type="ARBA" id="ARBA00010233"/>
    </source>
</evidence>
<evidence type="ECO:0000256" key="2">
    <source>
        <dbReference type="ARBA" id="ARBA00022645"/>
    </source>
</evidence>
<evidence type="ECO:0000256" key="6">
    <source>
        <dbReference type="PIRSR" id="PIRSR028757-1"/>
    </source>
</evidence>
<feature type="active site" description="Charge relay system" evidence="6">
    <location>
        <position position="200"/>
    </location>
</feature>
<accession>A0A171A041</accession>
<dbReference type="InterPro" id="IPR040921">
    <property type="entry name" value="Peptidase_S66C"/>
</dbReference>
<dbReference type="PANTHER" id="PTHR30237">
    <property type="entry name" value="MURAMOYLTETRAPEPTIDE CARBOXYPEPTIDASE"/>
    <property type="match status" value="1"/>
</dbReference>
<evidence type="ECO:0000256" key="4">
    <source>
        <dbReference type="ARBA" id="ARBA00022801"/>
    </source>
</evidence>
<dbReference type="InterPro" id="IPR003507">
    <property type="entry name" value="S66_fam"/>
</dbReference>
<dbReference type="STRING" id="681398.PJIAN_3486"/>
<sequence>MRPPYLQYGDKIAIISPSGNIDPTLIDNAAGVLESWGLTPVIGKNAKNQYGRYAGTRDERLEDLQWAFDQKDIKAVLCSRGGYGLVQIIDDVDFSHFELYPKWLIGFSDITILHLAIAAYDISSLHGVMAKDISANGEAADRLKQLLFGELSEYSDITPHPLNRTGKCQGKIIGGNLSVMCGMRGTHFDLDPVEKILFIEDIGEQPYQIDRFIWNLKIGGIFEQISGLIVGQFNEYDEDEDMKTTVYELIADAVAEYNYPTIFGFPAGHIDDNCSIPFGVQTTMNVTNDGAILKF</sequence>
<dbReference type="InterPro" id="IPR027461">
    <property type="entry name" value="Carboxypeptidase_A_C_sf"/>
</dbReference>
<reference evidence="10" key="1">
    <citation type="submission" date="2016-04" db="EMBL/GenBank/DDBJ databases">
        <title>Draft genome sequence of Paludibacter jiangxiensis strain NM7.</title>
        <authorList>
            <person name="Qiu Y."/>
            <person name="Matsuura N."/>
            <person name="Ohashi A."/>
            <person name="Tourlousse M.D."/>
            <person name="Sekiguchi Y."/>
        </authorList>
    </citation>
    <scope>NUCLEOTIDE SEQUENCE [LARGE SCALE GENOMIC DNA]</scope>
    <source>
        <strain evidence="10">NM7</strain>
    </source>
</reference>
<reference evidence="10" key="2">
    <citation type="journal article" date="2017" name="Genome Announc.">
        <title>Draft genome sequence of Paludibacter jiangxiensis NM7(T), a propionate-producing fermentative bacterium.</title>
        <authorList>
            <person name="Qiu Y.-L."/>
            <person name="Tourlousse D.M."/>
            <person name="Matsuura N."/>
            <person name="Ohashi A."/>
            <person name="Sekiguchi Y."/>
        </authorList>
    </citation>
    <scope>NUCLEOTIDE SEQUENCE [LARGE SCALE GENOMIC DNA]</scope>
    <source>
        <strain evidence="10">NM7</strain>
    </source>
</reference>
<evidence type="ECO:0000313" key="9">
    <source>
        <dbReference type="EMBL" id="GAT63171.1"/>
    </source>
</evidence>
<evidence type="ECO:0000313" key="10">
    <source>
        <dbReference type="Proteomes" id="UP000076586"/>
    </source>
</evidence>
<name>A0A171A041_9BACT</name>
<keyword evidence="5" id="KW-0720">Serine protease</keyword>
<dbReference type="Gene3D" id="3.40.50.10740">
    <property type="entry name" value="Class I glutamine amidotransferase-like"/>
    <property type="match status" value="1"/>
</dbReference>
<dbReference type="GO" id="GO:0006508">
    <property type="term" value="P:proteolysis"/>
    <property type="evidence" value="ECO:0007669"/>
    <property type="project" value="UniProtKB-KW"/>
</dbReference>
<dbReference type="AlphaFoldDB" id="A0A171A041"/>
<dbReference type="InterPro" id="IPR027478">
    <property type="entry name" value="LdcA_N"/>
</dbReference>
<proteinExistence type="inferred from homology"/>
<gene>
    <name evidence="9" type="ORF">PJIAN_3486</name>
</gene>
<feature type="active site" description="Charge relay system" evidence="6">
    <location>
        <position position="269"/>
    </location>
</feature>
<organism evidence="9 10">
    <name type="scientific">Paludibacter jiangxiensis</name>
    <dbReference type="NCBI Taxonomy" id="681398"/>
    <lineage>
        <taxon>Bacteria</taxon>
        <taxon>Pseudomonadati</taxon>
        <taxon>Bacteroidota</taxon>
        <taxon>Bacteroidia</taxon>
        <taxon>Bacteroidales</taxon>
        <taxon>Paludibacteraceae</taxon>
        <taxon>Paludibacter</taxon>
    </lineage>
</organism>
<protein>
    <submittedName>
        <fullName evidence="9">Muramoyltetrapeptide carboxypeptidase</fullName>
    </submittedName>
</protein>
<feature type="active site" description="Nucleophile" evidence="6">
    <location>
        <position position="108"/>
    </location>
</feature>
<dbReference type="EMBL" id="BDCR01000003">
    <property type="protein sequence ID" value="GAT63171.1"/>
    <property type="molecule type" value="Genomic_DNA"/>
</dbReference>